<proteinExistence type="predicted"/>
<dbReference type="EMBL" id="NAJO01000025">
    <property type="protein sequence ID" value="OQO03362.1"/>
    <property type="molecule type" value="Genomic_DNA"/>
</dbReference>
<dbReference type="InParanoid" id="A0A1V8SWT5"/>
<comment type="caution">
    <text evidence="2">The sequence shown here is derived from an EMBL/GenBank/DDBJ whole genome shotgun (WGS) entry which is preliminary data.</text>
</comment>
<reference evidence="3" key="1">
    <citation type="submission" date="2017-03" db="EMBL/GenBank/DDBJ databases">
        <title>Genomes of endolithic fungi from Antarctica.</title>
        <authorList>
            <person name="Coleine C."/>
            <person name="Masonjones S."/>
            <person name="Stajich J.E."/>
        </authorList>
    </citation>
    <scope>NUCLEOTIDE SEQUENCE [LARGE SCALE GENOMIC DNA]</scope>
    <source>
        <strain evidence="3">CCFEE 5527</strain>
    </source>
</reference>
<protein>
    <submittedName>
        <fullName evidence="2">Uncharacterized protein</fullName>
    </submittedName>
</protein>
<evidence type="ECO:0000256" key="1">
    <source>
        <dbReference type="SAM" id="MobiDB-lite"/>
    </source>
</evidence>
<gene>
    <name evidence="2" type="ORF">B0A48_11620</name>
</gene>
<keyword evidence="3" id="KW-1185">Reference proteome</keyword>
<evidence type="ECO:0000313" key="2">
    <source>
        <dbReference type="EMBL" id="OQO03362.1"/>
    </source>
</evidence>
<evidence type="ECO:0000313" key="3">
    <source>
        <dbReference type="Proteomes" id="UP000192596"/>
    </source>
</evidence>
<feature type="compositionally biased region" description="Polar residues" evidence="1">
    <location>
        <begin position="353"/>
        <end position="374"/>
    </location>
</feature>
<dbReference type="AlphaFoldDB" id="A0A1V8SWT5"/>
<organism evidence="2 3">
    <name type="scientific">Cryoendolithus antarcticus</name>
    <dbReference type="NCBI Taxonomy" id="1507870"/>
    <lineage>
        <taxon>Eukaryota</taxon>
        <taxon>Fungi</taxon>
        <taxon>Dikarya</taxon>
        <taxon>Ascomycota</taxon>
        <taxon>Pezizomycotina</taxon>
        <taxon>Dothideomycetes</taxon>
        <taxon>Dothideomycetidae</taxon>
        <taxon>Cladosporiales</taxon>
        <taxon>Cladosporiaceae</taxon>
        <taxon>Cryoendolithus</taxon>
    </lineage>
</organism>
<feature type="region of interest" description="Disordered" evidence="1">
    <location>
        <begin position="329"/>
        <end position="374"/>
    </location>
</feature>
<name>A0A1V8SWT5_9PEZI</name>
<dbReference type="Proteomes" id="UP000192596">
    <property type="component" value="Unassembled WGS sequence"/>
</dbReference>
<sequence length="374" mass="42652">MSTPIIPVTPLEKILKEISFASPIKRPYQSKYTTPALLPTVAKDRGYSMTEFRDLRHYRLPKHIERELFTCSDFVYSRKNVQSMSVEAKSRLGKGWLSNRKLLLLSEEESMYERLKKALKKKSVNYGRRLRRRFRITKKQAPNTSKSPLRRNTVAPQPTTPWDESEMDPWIFLDLDRPNSALRNDTEPYLAAHRAIEQLIAKRQASMQEITTPRAAMHTSVYIRDLWRPRRITQSPGDPMDLDDRVTPFRQSSHLTFTSFPQTPRLARDRHPALHRTNRSSSTANTTGHRVDALGPPTPPRQASSTAKYTGDGAVASNYHLNERQAQPTLSATVADDSNRTPHISHANVIPRCTTTEDQVQPTSSATVSTPEDR</sequence>
<feature type="region of interest" description="Disordered" evidence="1">
    <location>
        <begin position="138"/>
        <end position="161"/>
    </location>
</feature>
<feature type="region of interest" description="Disordered" evidence="1">
    <location>
        <begin position="264"/>
        <end position="308"/>
    </location>
</feature>
<accession>A0A1V8SWT5</accession>